<name>A0A1I5X622_9FIRM</name>
<evidence type="ECO:0000313" key="3">
    <source>
        <dbReference type="Proteomes" id="UP000182624"/>
    </source>
</evidence>
<accession>A0A1I5X622</accession>
<evidence type="ECO:0000259" key="1">
    <source>
        <dbReference type="Pfam" id="PF03703"/>
    </source>
</evidence>
<protein>
    <submittedName>
        <fullName evidence="2">PH domain-containing protein</fullName>
    </submittedName>
</protein>
<reference evidence="3" key="1">
    <citation type="submission" date="2016-10" db="EMBL/GenBank/DDBJ databases">
        <authorList>
            <person name="Varghese N."/>
            <person name="Submissions S."/>
        </authorList>
    </citation>
    <scope>NUCLEOTIDE SEQUENCE [LARGE SCALE GENOMIC DNA]</scope>
    <source>
        <strain evidence="3">P18</strain>
    </source>
</reference>
<sequence>MSPRIANPEKYEESKMSKGELRYTERSRWLLFGLPWTFTKYEIRDNDFTIINGFFTVRENDCYMYKISDVEITRTLLQRIAGLSTITLFTSDVTDRTITMKNIKHGREIKDFLLQASEAARIKRRTVSMQNIGFGAGDIHDADDSDDLSGHIDN</sequence>
<gene>
    <name evidence="2" type="ORF">SAMN04487928_12843</name>
</gene>
<dbReference type="EMBL" id="FOXO01000028">
    <property type="protein sequence ID" value="SFQ27443.1"/>
    <property type="molecule type" value="Genomic_DNA"/>
</dbReference>
<dbReference type="Pfam" id="PF03703">
    <property type="entry name" value="bPH_2"/>
    <property type="match status" value="1"/>
</dbReference>
<dbReference type="Proteomes" id="UP000182624">
    <property type="component" value="Unassembled WGS sequence"/>
</dbReference>
<dbReference type="OrthoDB" id="9790842at2"/>
<keyword evidence="3" id="KW-1185">Reference proteome</keyword>
<evidence type="ECO:0000313" key="2">
    <source>
        <dbReference type="EMBL" id="SFQ27443.1"/>
    </source>
</evidence>
<dbReference type="RefSeq" id="WP_074890739.1">
    <property type="nucleotide sequence ID" value="NZ_FOXO01000028.1"/>
</dbReference>
<dbReference type="AlphaFoldDB" id="A0A1I5X622"/>
<feature type="domain" description="YdbS-like PH" evidence="1">
    <location>
        <begin position="36"/>
        <end position="113"/>
    </location>
</feature>
<dbReference type="InterPro" id="IPR005182">
    <property type="entry name" value="YdbS-like_PH"/>
</dbReference>
<proteinExistence type="predicted"/>
<organism evidence="2 3">
    <name type="scientific">Butyrivibrio proteoclasticus</name>
    <dbReference type="NCBI Taxonomy" id="43305"/>
    <lineage>
        <taxon>Bacteria</taxon>
        <taxon>Bacillati</taxon>
        <taxon>Bacillota</taxon>
        <taxon>Clostridia</taxon>
        <taxon>Lachnospirales</taxon>
        <taxon>Lachnospiraceae</taxon>
        <taxon>Butyrivibrio</taxon>
    </lineage>
</organism>